<dbReference type="PROSITE" id="PS50893">
    <property type="entry name" value="ABC_TRANSPORTER_2"/>
    <property type="match status" value="2"/>
</dbReference>
<keyword evidence="4" id="KW-1003">Cell membrane</keyword>
<dbReference type="SUPFAM" id="SSF52540">
    <property type="entry name" value="P-loop containing nucleoside triphosphate hydrolases"/>
    <property type="match status" value="2"/>
</dbReference>
<keyword evidence="11" id="KW-1185">Reference proteome</keyword>
<proteinExistence type="inferred from homology"/>
<feature type="domain" description="ABC transporter" evidence="9">
    <location>
        <begin position="295"/>
        <end position="530"/>
    </location>
</feature>
<protein>
    <submittedName>
        <fullName evidence="10">Energy-coupling factor transporter ATPase</fullName>
    </submittedName>
</protein>
<evidence type="ECO:0000256" key="2">
    <source>
        <dbReference type="ARBA" id="ARBA00005417"/>
    </source>
</evidence>
<dbReference type="InterPro" id="IPR050095">
    <property type="entry name" value="ECF_ABC_transporter_ATP-bd"/>
</dbReference>
<evidence type="ECO:0000259" key="9">
    <source>
        <dbReference type="PROSITE" id="PS50893"/>
    </source>
</evidence>
<keyword evidence="8" id="KW-0472">Membrane</keyword>
<dbReference type="PROSITE" id="PS00211">
    <property type="entry name" value="ABC_TRANSPORTER_1"/>
    <property type="match status" value="1"/>
</dbReference>
<evidence type="ECO:0000313" key="10">
    <source>
        <dbReference type="EMBL" id="MCH1625740.1"/>
    </source>
</evidence>
<dbReference type="GO" id="GO:0043190">
    <property type="term" value="C:ATP-binding cassette (ABC) transporter complex"/>
    <property type="evidence" value="ECO:0007669"/>
    <property type="project" value="TreeGrafter"/>
</dbReference>
<comment type="caution">
    <text evidence="10">The sequence shown here is derived from an EMBL/GenBank/DDBJ whole genome shotgun (WGS) entry which is preliminary data.</text>
</comment>
<reference evidence="10" key="1">
    <citation type="submission" date="2022-02" db="EMBL/GenBank/DDBJ databases">
        <title>Fredinandcohnia quinoae sp. nov. isolated from Chenopodium quinoa seeds.</title>
        <authorList>
            <person name="Saati-Santamaria Z."/>
            <person name="Flores-Felix J.D."/>
            <person name="Igual J.M."/>
            <person name="Velazquez E."/>
            <person name="Garcia-Fraile P."/>
            <person name="Martinez-Molina E."/>
        </authorList>
    </citation>
    <scope>NUCLEOTIDE SEQUENCE</scope>
    <source>
        <strain evidence="10">SECRCQ15</strain>
    </source>
</reference>
<evidence type="ECO:0000313" key="11">
    <source>
        <dbReference type="Proteomes" id="UP001431131"/>
    </source>
</evidence>
<dbReference type="NCBIfam" id="NF010167">
    <property type="entry name" value="PRK13648.1"/>
    <property type="match status" value="2"/>
</dbReference>
<dbReference type="InterPro" id="IPR027417">
    <property type="entry name" value="P-loop_NTPase"/>
</dbReference>
<dbReference type="InterPro" id="IPR017871">
    <property type="entry name" value="ABC_transporter-like_CS"/>
</dbReference>
<evidence type="ECO:0000256" key="8">
    <source>
        <dbReference type="ARBA" id="ARBA00023136"/>
    </source>
</evidence>
<sequence length="567" mass="64216">MNPVININNVTFTYPNEEEPILHNMNVNVKKGEFLAIIGGNGSGKSTLCKLMNGLIPHYYSGDFEGSASVNGLDVATSSVAELSAHIGYVYQDFENQLVQARVLEDAAFAPLHFGLKDYKERAREALRLVELDNYENEFVWQLSGGQKHLLALAGCLALNPDIIVLDEPIAQLDPYHARKMYDVLKKLHEQHQKTIIVIEHHTEFIADYCSEVLLLDKGKSVWKRPVKEALTAIDELVKCHIYPPQVTLAAYKLGERASLPITLEEAEDYFTDQIRQKEPQFYQSELSFQKEPVASFHDVEFSYKTVDRSYNHILKNINVTLYKGEKIALVGNNGAGKSTLMRLLTGFRKPAFGTVDVLGHSTSNQSPEQLADCVTYIYQNPEQMFIEDTVRRDVEFFLKARKRDGYEKKVNEILELFNLTDLQDKDSRLMSGGQQRRASLAIGAAMDPTIILLDEPTANLDIGTRKQLTKFINQLEHHTELVLIATHDMQLVSEWSTRVIVMNEGQIIYDGDKEGLFSNVPLMKKAGIIPPQIVELSHRLRLSPAAYSIESFIDLYHKEEEVAWIT</sequence>
<dbReference type="Pfam" id="PF00005">
    <property type="entry name" value="ABC_tran"/>
    <property type="match status" value="2"/>
</dbReference>
<dbReference type="GO" id="GO:0042626">
    <property type="term" value="F:ATPase-coupled transmembrane transporter activity"/>
    <property type="evidence" value="ECO:0007669"/>
    <property type="project" value="TreeGrafter"/>
</dbReference>
<dbReference type="PANTHER" id="PTHR43553">
    <property type="entry name" value="HEAVY METAL TRANSPORTER"/>
    <property type="match status" value="1"/>
</dbReference>
<evidence type="ECO:0000256" key="6">
    <source>
        <dbReference type="ARBA" id="ARBA00022840"/>
    </source>
</evidence>
<evidence type="ECO:0000256" key="7">
    <source>
        <dbReference type="ARBA" id="ARBA00022967"/>
    </source>
</evidence>
<comment type="similarity">
    <text evidence="2">Belongs to the ABC transporter superfamily.</text>
</comment>
<dbReference type="RefSeq" id="WP_240255497.1">
    <property type="nucleotide sequence ID" value="NZ_JAKTTI010000014.1"/>
</dbReference>
<keyword evidence="7" id="KW-1278">Translocase</keyword>
<dbReference type="AlphaFoldDB" id="A0AAW5DYM0"/>
<feature type="domain" description="ABC transporter" evidence="9">
    <location>
        <begin position="5"/>
        <end position="243"/>
    </location>
</feature>
<accession>A0AAW5DYM0</accession>
<dbReference type="Gene3D" id="3.40.50.300">
    <property type="entry name" value="P-loop containing nucleotide triphosphate hydrolases"/>
    <property type="match status" value="2"/>
</dbReference>
<dbReference type="Proteomes" id="UP001431131">
    <property type="component" value="Unassembled WGS sequence"/>
</dbReference>
<dbReference type="InterPro" id="IPR003593">
    <property type="entry name" value="AAA+_ATPase"/>
</dbReference>
<keyword evidence="6" id="KW-0067">ATP-binding</keyword>
<dbReference type="GO" id="GO:0005524">
    <property type="term" value="F:ATP binding"/>
    <property type="evidence" value="ECO:0007669"/>
    <property type="project" value="UniProtKB-KW"/>
</dbReference>
<evidence type="ECO:0000256" key="5">
    <source>
        <dbReference type="ARBA" id="ARBA00022741"/>
    </source>
</evidence>
<gene>
    <name evidence="10" type="ORF">MJG50_10400</name>
</gene>
<evidence type="ECO:0000256" key="3">
    <source>
        <dbReference type="ARBA" id="ARBA00022448"/>
    </source>
</evidence>
<comment type="subcellular location">
    <subcellularLocation>
        <location evidence="1">Cell membrane</location>
        <topology evidence="1">Peripheral membrane protein</topology>
    </subcellularLocation>
</comment>
<dbReference type="EMBL" id="JAKTTI010000014">
    <property type="protein sequence ID" value="MCH1625740.1"/>
    <property type="molecule type" value="Genomic_DNA"/>
</dbReference>
<evidence type="ECO:0000256" key="4">
    <source>
        <dbReference type="ARBA" id="ARBA00022475"/>
    </source>
</evidence>
<keyword evidence="3" id="KW-0813">Transport</keyword>
<evidence type="ECO:0000256" key="1">
    <source>
        <dbReference type="ARBA" id="ARBA00004202"/>
    </source>
</evidence>
<dbReference type="CDD" id="cd03225">
    <property type="entry name" value="ABC_cobalt_CbiO_domain1"/>
    <property type="match status" value="2"/>
</dbReference>
<name>A0AAW5DYM0_9BACI</name>
<dbReference type="InterPro" id="IPR015856">
    <property type="entry name" value="ABC_transpr_CbiO/EcfA_su"/>
</dbReference>
<dbReference type="SMART" id="SM00382">
    <property type="entry name" value="AAA"/>
    <property type="match status" value="2"/>
</dbReference>
<organism evidence="10 11">
    <name type="scientific">Fredinandcohnia quinoae</name>
    <dbReference type="NCBI Taxonomy" id="2918902"/>
    <lineage>
        <taxon>Bacteria</taxon>
        <taxon>Bacillati</taxon>
        <taxon>Bacillota</taxon>
        <taxon>Bacilli</taxon>
        <taxon>Bacillales</taxon>
        <taxon>Bacillaceae</taxon>
        <taxon>Fredinandcohnia</taxon>
    </lineage>
</organism>
<dbReference type="GO" id="GO:0016887">
    <property type="term" value="F:ATP hydrolysis activity"/>
    <property type="evidence" value="ECO:0007669"/>
    <property type="project" value="InterPro"/>
</dbReference>
<keyword evidence="5" id="KW-0547">Nucleotide-binding</keyword>
<dbReference type="InterPro" id="IPR003439">
    <property type="entry name" value="ABC_transporter-like_ATP-bd"/>
</dbReference>